<evidence type="ECO:0000256" key="4">
    <source>
        <dbReference type="ARBA" id="ARBA00022827"/>
    </source>
</evidence>
<evidence type="ECO:0000256" key="3">
    <source>
        <dbReference type="ARBA" id="ARBA00022630"/>
    </source>
</evidence>
<evidence type="ECO:0000313" key="10">
    <source>
        <dbReference type="Proteomes" id="UP001501598"/>
    </source>
</evidence>
<reference evidence="10" key="1">
    <citation type="journal article" date="2019" name="Int. J. Syst. Evol. Microbiol.">
        <title>The Global Catalogue of Microorganisms (GCM) 10K type strain sequencing project: providing services to taxonomists for standard genome sequencing and annotation.</title>
        <authorList>
            <consortium name="The Broad Institute Genomics Platform"/>
            <consortium name="The Broad Institute Genome Sequencing Center for Infectious Disease"/>
            <person name="Wu L."/>
            <person name="Ma J."/>
        </authorList>
    </citation>
    <scope>NUCLEOTIDE SEQUENCE [LARGE SCALE GENOMIC DNA]</scope>
    <source>
        <strain evidence="10">JCM 17906</strain>
    </source>
</reference>
<evidence type="ECO:0000313" key="9">
    <source>
        <dbReference type="EMBL" id="GAA4546358.1"/>
    </source>
</evidence>
<keyword evidence="10" id="KW-1185">Reference proteome</keyword>
<comment type="similarity">
    <text evidence="2 5">Belongs to the acyl-CoA dehydrogenase family.</text>
</comment>
<dbReference type="Pfam" id="PF00441">
    <property type="entry name" value="Acyl-CoA_dh_1"/>
    <property type="match status" value="1"/>
</dbReference>
<gene>
    <name evidence="9" type="ORF">GCM10023175_28380</name>
</gene>
<feature type="domain" description="Acyl-CoA dehydrogenase/oxidase C-terminal" evidence="6">
    <location>
        <begin position="238"/>
        <end position="387"/>
    </location>
</feature>
<keyword evidence="5" id="KW-0560">Oxidoreductase</keyword>
<evidence type="ECO:0000256" key="1">
    <source>
        <dbReference type="ARBA" id="ARBA00001974"/>
    </source>
</evidence>
<evidence type="ECO:0000256" key="2">
    <source>
        <dbReference type="ARBA" id="ARBA00009347"/>
    </source>
</evidence>
<dbReference type="InterPro" id="IPR009075">
    <property type="entry name" value="AcylCo_DH/oxidase_C"/>
</dbReference>
<sequence>MGVRDVVDLTTLPEDAREMKRAAQALVDRRILPYEVEIGLTGEVPDEIVKTLKETGYYGLTVPEEYGGLGVDHLTYCAVLEELARAPKPVWNVVNVANGVASRLLARKGTAEQRATFLPRLAAGELCPSITVTEPEAGSDVQGLRTTARRVDGGWVLDGTKHYITFGGQADVLFVLARTPSEDQGDRKRFTLFLVERGNPGYRVARYQQTMAGPPHEQTELVFTDCFVADDRVLGGVGKGLATVLSTFAEERISMSVTALGAAQRALELATAYARDRTAFGSRIGDFQGVLFPLADSATELAAARALTYDLARRLSDRVVQPHEAAVVKLFAAEMAGRVADRCVQVFGGAGFMAESPVSRIYRDVRVLRLSGGTSEIQRTLIGRALLKED</sequence>
<proteinExistence type="inferred from homology"/>
<dbReference type="Pfam" id="PF02770">
    <property type="entry name" value="Acyl-CoA_dh_M"/>
    <property type="match status" value="1"/>
</dbReference>
<dbReference type="PROSITE" id="PS00073">
    <property type="entry name" value="ACYL_COA_DH_2"/>
    <property type="match status" value="1"/>
</dbReference>
<comment type="caution">
    <text evidence="9">The sequence shown here is derived from an EMBL/GenBank/DDBJ whole genome shotgun (WGS) entry which is preliminary data.</text>
</comment>
<dbReference type="InterPro" id="IPR006089">
    <property type="entry name" value="Acyl-CoA_DH_CS"/>
</dbReference>
<dbReference type="InterPro" id="IPR006091">
    <property type="entry name" value="Acyl-CoA_Oxase/DH_mid-dom"/>
</dbReference>
<keyword evidence="3 5" id="KW-0285">Flavoprotein</keyword>
<dbReference type="PIRSF" id="PIRSF016578">
    <property type="entry name" value="HsaA"/>
    <property type="match status" value="1"/>
</dbReference>
<accession>A0ABP8RSW9</accession>
<keyword evidence="4 5" id="KW-0274">FAD</keyword>
<dbReference type="EMBL" id="BAABGT010000032">
    <property type="protein sequence ID" value="GAA4546358.1"/>
    <property type="molecule type" value="Genomic_DNA"/>
</dbReference>
<dbReference type="InterPro" id="IPR009100">
    <property type="entry name" value="AcylCoA_DH/oxidase_NM_dom_sf"/>
</dbReference>
<dbReference type="Gene3D" id="1.10.540.10">
    <property type="entry name" value="Acyl-CoA dehydrogenase/oxidase, N-terminal domain"/>
    <property type="match status" value="1"/>
</dbReference>
<dbReference type="PANTHER" id="PTHR43884">
    <property type="entry name" value="ACYL-COA DEHYDROGENASE"/>
    <property type="match status" value="1"/>
</dbReference>
<evidence type="ECO:0000259" key="6">
    <source>
        <dbReference type="Pfam" id="PF00441"/>
    </source>
</evidence>
<dbReference type="Gene3D" id="2.40.110.10">
    <property type="entry name" value="Butyryl-CoA Dehydrogenase, subunit A, domain 2"/>
    <property type="match status" value="1"/>
</dbReference>
<dbReference type="RefSeq" id="WP_345417250.1">
    <property type="nucleotide sequence ID" value="NZ_BAABGT010000032.1"/>
</dbReference>
<evidence type="ECO:0000256" key="5">
    <source>
        <dbReference type="RuleBase" id="RU362125"/>
    </source>
</evidence>
<evidence type="ECO:0000259" key="7">
    <source>
        <dbReference type="Pfam" id="PF02770"/>
    </source>
</evidence>
<dbReference type="InterPro" id="IPR037069">
    <property type="entry name" value="AcylCoA_DH/ox_N_sf"/>
</dbReference>
<evidence type="ECO:0000259" key="8">
    <source>
        <dbReference type="Pfam" id="PF02771"/>
    </source>
</evidence>
<dbReference type="SUPFAM" id="SSF47203">
    <property type="entry name" value="Acyl-CoA dehydrogenase C-terminal domain-like"/>
    <property type="match status" value="1"/>
</dbReference>
<name>A0ABP8RSW9_9PSEU</name>
<feature type="domain" description="Acyl-CoA oxidase/dehydrogenase middle" evidence="7">
    <location>
        <begin position="130"/>
        <end position="226"/>
    </location>
</feature>
<dbReference type="PANTHER" id="PTHR43884:SF40">
    <property type="entry name" value="ACYL-COA DEHYDROGENASE"/>
    <property type="match status" value="1"/>
</dbReference>
<dbReference type="Pfam" id="PF02771">
    <property type="entry name" value="Acyl-CoA_dh_N"/>
    <property type="match status" value="1"/>
</dbReference>
<dbReference type="InterPro" id="IPR046373">
    <property type="entry name" value="Acyl-CoA_Oxase/DH_mid-dom_sf"/>
</dbReference>
<dbReference type="Proteomes" id="UP001501598">
    <property type="component" value="Unassembled WGS sequence"/>
</dbReference>
<protein>
    <submittedName>
        <fullName evidence="9">Acyl-CoA dehydrogenase family protein</fullName>
    </submittedName>
</protein>
<dbReference type="InterPro" id="IPR036250">
    <property type="entry name" value="AcylCo_DH-like_C"/>
</dbReference>
<dbReference type="InterPro" id="IPR013786">
    <property type="entry name" value="AcylCoA_DH/ox_N"/>
</dbReference>
<dbReference type="SUPFAM" id="SSF56645">
    <property type="entry name" value="Acyl-CoA dehydrogenase NM domain-like"/>
    <property type="match status" value="1"/>
</dbReference>
<organism evidence="9 10">
    <name type="scientific">Pseudonocardia xishanensis</name>
    <dbReference type="NCBI Taxonomy" id="630995"/>
    <lineage>
        <taxon>Bacteria</taxon>
        <taxon>Bacillati</taxon>
        <taxon>Actinomycetota</taxon>
        <taxon>Actinomycetes</taxon>
        <taxon>Pseudonocardiales</taxon>
        <taxon>Pseudonocardiaceae</taxon>
        <taxon>Pseudonocardia</taxon>
    </lineage>
</organism>
<dbReference type="Gene3D" id="1.20.140.10">
    <property type="entry name" value="Butyryl-CoA Dehydrogenase, subunit A, domain 3"/>
    <property type="match status" value="1"/>
</dbReference>
<feature type="domain" description="Acyl-CoA dehydrogenase/oxidase N-terminal" evidence="8">
    <location>
        <begin position="14"/>
        <end position="125"/>
    </location>
</feature>
<comment type="cofactor">
    <cofactor evidence="1 5">
        <name>FAD</name>
        <dbReference type="ChEBI" id="CHEBI:57692"/>
    </cofactor>
</comment>